<dbReference type="PANTHER" id="PTHR30562">
    <property type="entry name" value="UVRC/OXIDOREDUCTASE"/>
    <property type="match status" value="1"/>
</dbReference>
<dbReference type="InterPro" id="IPR038476">
    <property type="entry name" value="UvrC_RNase_H_dom_sf"/>
</dbReference>
<keyword evidence="5 7" id="KW-0234">DNA repair</keyword>
<accession>A0ABT3PWC4</accession>
<dbReference type="Pfam" id="PF01541">
    <property type="entry name" value="GIY-YIG"/>
    <property type="match status" value="1"/>
</dbReference>
<dbReference type="PROSITE" id="PS50164">
    <property type="entry name" value="GIY_YIG"/>
    <property type="match status" value="1"/>
</dbReference>
<dbReference type="SMART" id="SM00465">
    <property type="entry name" value="GIYc"/>
    <property type="match status" value="1"/>
</dbReference>
<evidence type="ECO:0000256" key="3">
    <source>
        <dbReference type="ARBA" id="ARBA00022769"/>
    </source>
</evidence>
<sequence length="625" mass="72216">MSTDSAEIDVKEKVDHLPLSPGVYIFKDKKGRELYIGKAKRLRNRVRSYFQDSGGHDGRIRVMVKKIDDLDVIVTDSESEALILENNLIKKHQPRYNVMYRDDKTYPYICITNEERPRVFSTRTVIKDGSKYFGPYDSVMHMKRMMETIRKAFDLCTCAVARKTVNRTKGPPKWHSCFDDYLESCSGDWDLEEYQETIKKVERMLNGRTKALIRDLKEEMSIASDDLAFEQAARIRDSLKAVQKYSKKMKMVASKQVDRDLFALRVDKEISEACGVLFKVREGKLISKFHRFLKNIDHLEKGEMLQSFVEDYYTGSQEFGSDTIPDEVYVSHELKNDEPLYQYLSEQRGKQVRIHRPQRGEKAKMIRMALSNAKLMLGERKLEKEKAARKRIPHSIKELKEQLDLDRLPRRIECFDNSNLQGSDPVASMVCFVDARTRKSEYKRFNIKTVEGPDDFASMKEVLERRYSRVMKEKQHIPDLIVVDGGKGQLSSAVAALKEIGFYGECEVIGLAKRLEEVFVPGKSKPIMIPKKSSALKLLQRIRDEAHRFAINFHRDKRSKRTIKTELTQIKGVGKKTAQKLLKEFGSVSSVQKAPLDELQAEIGTKMGQRVFNYFGSNNEEHKGD</sequence>
<dbReference type="InterPro" id="IPR000305">
    <property type="entry name" value="GIY-YIG_endonuc"/>
</dbReference>
<dbReference type="NCBIfam" id="TIGR00194">
    <property type="entry name" value="uvrC"/>
    <property type="match status" value="1"/>
</dbReference>
<keyword evidence="13" id="KW-1185">Reference proteome</keyword>
<organism evidence="12 13">
    <name type="scientific">Fodinibius salicampi</name>
    <dbReference type="NCBI Taxonomy" id="1920655"/>
    <lineage>
        <taxon>Bacteria</taxon>
        <taxon>Pseudomonadati</taxon>
        <taxon>Balneolota</taxon>
        <taxon>Balneolia</taxon>
        <taxon>Balneolales</taxon>
        <taxon>Balneolaceae</taxon>
        <taxon>Fodinibius</taxon>
    </lineage>
</organism>
<dbReference type="Proteomes" id="UP001207337">
    <property type="component" value="Unassembled WGS sequence"/>
</dbReference>
<dbReference type="PROSITE" id="PS50151">
    <property type="entry name" value="UVR"/>
    <property type="match status" value="1"/>
</dbReference>
<dbReference type="InterPro" id="IPR010994">
    <property type="entry name" value="RuvA_2-like"/>
</dbReference>
<name>A0ABT3PWC4_9BACT</name>
<dbReference type="InterPro" id="IPR001162">
    <property type="entry name" value="UvrC_RNase_H_dom"/>
</dbReference>
<dbReference type="Pfam" id="PF22920">
    <property type="entry name" value="UvrC_RNaseH"/>
    <property type="match status" value="1"/>
</dbReference>
<gene>
    <name evidence="7 12" type="primary">uvrC</name>
    <name evidence="12" type="ORF">LQ318_04440</name>
</gene>
<evidence type="ECO:0000259" key="10">
    <source>
        <dbReference type="PROSITE" id="PS50164"/>
    </source>
</evidence>
<protein>
    <recommendedName>
        <fullName evidence="7">UvrABC system protein C</fullName>
        <shortName evidence="7">Protein UvrC</shortName>
    </recommendedName>
    <alternativeName>
        <fullName evidence="7">Excinuclease ABC subunit C</fullName>
    </alternativeName>
</protein>
<keyword evidence="1 7" id="KW-0963">Cytoplasm</keyword>
<dbReference type="CDD" id="cd10434">
    <property type="entry name" value="GIY-YIG_UvrC_Cho"/>
    <property type="match status" value="1"/>
</dbReference>
<feature type="domain" description="UvrC family homology region profile" evidence="11">
    <location>
        <begin position="273"/>
        <end position="493"/>
    </location>
</feature>
<dbReference type="PROSITE" id="PS50165">
    <property type="entry name" value="UVRC"/>
    <property type="match status" value="1"/>
</dbReference>
<dbReference type="Gene3D" id="1.10.150.20">
    <property type="entry name" value="5' to 3' exonuclease, C-terminal subdomain"/>
    <property type="match status" value="1"/>
</dbReference>
<feature type="coiled-coil region" evidence="8">
    <location>
        <begin position="191"/>
        <end position="233"/>
    </location>
</feature>
<dbReference type="InterPro" id="IPR004791">
    <property type="entry name" value="UvrC"/>
</dbReference>
<dbReference type="InterPro" id="IPR047296">
    <property type="entry name" value="GIY-YIG_UvrC_Cho"/>
</dbReference>
<dbReference type="InterPro" id="IPR041663">
    <property type="entry name" value="DisA/LigA_HHH"/>
</dbReference>
<dbReference type="Gene3D" id="4.10.860.10">
    <property type="entry name" value="UVR domain"/>
    <property type="match status" value="1"/>
</dbReference>
<dbReference type="NCBIfam" id="NF001824">
    <property type="entry name" value="PRK00558.1-5"/>
    <property type="match status" value="1"/>
</dbReference>
<evidence type="ECO:0000313" key="13">
    <source>
        <dbReference type="Proteomes" id="UP001207337"/>
    </source>
</evidence>
<reference evidence="12 13" key="1">
    <citation type="submission" date="2021-11" db="EMBL/GenBank/DDBJ databases">
        <title>Aliifidinibius sp. nov., a new bacterium isolated from saline soil.</title>
        <authorList>
            <person name="Galisteo C."/>
            <person name="De La Haba R."/>
            <person name="Sanchez-Porro C."/>
            <person name="Ventosa A."/>
        </authorList>
    </citation>
    <scope>NUCLEOTIDE SEQUENCE [LARGE SCALE GENOMIC DNA]</scope>
    <source>
        <strain evidence="12 13">KACC 190600</strain>
    </source>
</reference>
<dbReference type="SUPFAM" id="SSF47781">
    <property type="entry name" value="RuvA domain 2-like"/>
    <property type="match status" value="1"/>
</dbReference>
<dbReference type="InterPro" id="IPR035901">
    <property type="entry name" value="GIY-YIG_endonuc_sf"/>
</dbReference>
<proteinExistence type="inferred from homology"/>
<dbReference type="PANTHER" id="PTHR30562:SF1">
    <property type="entry name" value="UVRABC SYSTEM PROTEIN C"/>
    <property type="match status" value="1"/>
</dbReference>
<comment type="subcellular location">
    <subcellularLocation>
        <location evidence="7">Cytoplasm</location>
    </subcellularLocation>
</comment>
<evidence type="ECO:0000256" key="1">
    <source>
        <dbReference type="ARBA" id="ARBA00022490"/>
    </source>
</evidence>
<dbReference type="EMBL" id="JAJNDC010000001">
    <property type="protein sequence ID" value="MCW9712148.1"/>
    <property type="molecule type" value="Genomic_DNA"/>
</dbReference>
<evidence type="ECO:0000256" key="2">
    <source>
        <dbReference type="ARBA" id="ARBA00022763"/>
    </source>
</evidence>
<keyword evidence="3 7" id="KW-0228">DNA excision</keyword>
<keyword evidence="6 7" id="KW-0742">SOS response</keyword>
<dbReference type="Gene3D" id="3.30.420.340">
    <property type="entry name" value="UvrC, RNAse H endonuclease domain"/>
    <property type="match status" value="1"/>
</dbReference>
<feature type="domain" description="GIY-YIG" evidence="10">
    <location>
        <begin position="19"/>
        <end position="98"/>
    </location>
</feature>
<evidence type="ECO:0000256" key="5">
    <source>
        <dbReference type="ARBA" id="ARBA00023204"/>
    </source>
</evidence>
<dbReference type="Pfam" id="PF08459">
    <property type="entry name" value="UvrC_RNaseH_dom"/>
    <property type="match status" value="1"/>
</dbReference>
<dbReference type="Pfam" id="PF12826">
    <property type="entry name" value="HHH_2"/>
    <property type="match status" value="1"/>
</dbReference>
<dbReference type="InterPro" id="IPR001943">
    <property type="entry name" value="UVR_dom"/>
</dbReference>
<dbReference type="SMART" id="SM00278">
    <property type="entry name" value="HhH1"/>
    <property type="match status" value="1"/>
</dbReference>
<dbReference type="HAMAP" id="MF_00203">
    <property type="entry name" value="UvrC"/>
    <property type="match status" value="1"/>
</dbReference>
<comment type="subunit">
    <text evidence="7">Interacts with UvrB in an incision complex.</text>
</comment>
<evidence type="ECO:0000256" key="7">
    <source>
        <dbReference type="HAMAP-Rule" id="MF_00203"/>
    </source>
</evidence>
<dbReference type="InterPro" id="IPR050066">
    <property type="entry name" value="UvrABC_protein_C"/>
</dbReference>
<dbReference type="InterPro" id="IPR003583">
    <property type="entry name" value="Hlx-hairpin-Hlx_DNA-bd_motif"/>
</dbReference>
<evidence type="ECO:0000256" key="4">
    <source>
        <dbReference type="ARBA" id="ARBA00022881"/>
    </source>
</evidence>
<evidence type="ECO:0000256" key="8">
    <source>
        <dbReference type="SAM" id="Coils"/>
    </source>
</evidence>
<evidence type="ECO:0000256" key="6">
    <source>
        <dbReference type="ARBA" id="ARBA00023236"/>
    </source>
</evidence>
<keyword evidence="2 7" id="KW-0227">DNA damage</keyword>
<dbReference type="Gene3D" id="3.40.1440.10">
    <property type="entry name" value="GIY-YIG endonuclease"/>
    <property type="match status" value="1"/>
</dbReference>
<keyword evidence="4 7" id="KW-0267">Excision nuclease</keyword>
<dbReference type="SUPFAM" id="SSF46600">
    <property type="entry name" value="C-terminal UvrC-binding domain of UvrB"/>
    <property type="match status" value="1"/>
</dbReference>
<evidence type="ECO:0000313" key="12">
    <source>
        <dbReference type="EMBL" id="MCW9712148.1"/>
    </source>
</evidence>
<comment type="function">
    <text evidence="7">The UvrABC repair system catalyzes the recognition and processing of DNA lesions. UvrC both incises the 5' and 3' sides of the lesion. The N-terminal half is responsible for the 3' incision and the C-terminal half is responsible for the 5' incision.</text>
</comment>
<dbReference type="SUPFAM" id="SSF82771">
    <property type="entry name" value="GIY-YIG endonuclease"/>
    <property type="match status" value="1"/>
</dbReference>
<dbReference type="Pfam" id="PF02151">
    <property type="entry name" value="UVR"/>
    <property type="match status" value="1"/>
</dbReference>
<feature type="domain" description="UVR" evidence="9">
    <location>
        <begin position="210"/>
        <end position="245"/>
    </location>
</feature>
<evidence type="ECO:0000259" key="9">
    <source>
        <dbReference type="PROSITE" id="PS50151"/>
    </source>
</evidence>
<comment type="similarity">
    <text evidence="7">Belongs to the UvrC family.</text>
</comment>
<dbReference type="InterPro" id="IPR036876">
    <property type="entry name" value="UVR_dom_sf"/>
</dbReference>
<evidence type="ECO:0000259" key="11">
    <source>
        <dbReference type="PROSITE" id="PS50165"/>
    </source>
</evidence>
<comment type="caution">
    <text evidence="12">The sequence shown here is derived from an EMBL/GenBank/DDBJ whole genome shotgun (WGS) entry which is preliminary data.</text>
</comment>
<dbReference type="RefSeq" id="WP_265787881.1">
    <property type="nucleotide sequence ID" value="NZ_BAABRS010000001.1"/>
</dbReference>
<keyword evidence="8" id="KW-0175">Coiled coil</keyword>